<dbReference type="Gene3D" id="3.30.1240.10">
    <property type="match status" value="1"/>
</dbReference>
<dbReference type="InterPro" id="IPR023214">
    <property type="entry name" value="HAD_sf"/>
</dbReference>
<dbReference type="NCBIfam" id="TIGR00099">
    <property type="entry name" value="Cof-subfamily"/>
    <property type="match status" value="1"/>
</dbReference>
<evidence type="ECO:0000313" key="1">
    <source>
        <dbReference type="EMBL" id="KRK49313.1"/>
    </source>
</evidence>
<organism evidence="1 2">
    <name type="scientific">Secundilactobacillus kimchicus JCM 15530</name>
    <dbReference type="NCBI Taxonomy" id="1302272"/>
    <lineage>
        <taxon>Bacteria</taxon>
        <taxon>Bacillati</taxon>
        <taxon>Bacillota</taxon>
        <taxon>Bacilli</taxon>
        <taxon>Lactobacillales</taxon>
        <taxon>Lactobacillaceae</taxon>
        <taxon>Secundilactobacillus</taxon>
    </lineage>
</organism>
<dbReference type="Gene3D" id="3.40.50.1000">
    <property type="entry name" value="HAD superfamily/HAD-like"/>
    <property type="match status" value="1"/>
</dbReference>
<name>A0A0R1I054_9LACO</name>
<dbReference type="InterPro" id="IPR006379">
    <property type="entry name" value="HAD-SF_hydro_IIB"/>
</dbReference>
<dbReference type="CDD" id="cd07516">
    <property type="entry name" value="HAD_Pase"/>
    <property type="match status" value="1"/>
</dbReference>
<dbReference type="SFLD" id="SFLDG01140">
    <property type="entry name" value="C2.B:_Phosphomannomutase_and_P"/>
    <property type="match status" value="1"/>
</dbReference>
<reference evidence="1 2" key="1">
    <citation type="journal article" date="2015" name="Genome Announc.">
        <title>Expanding the biotechnology potential of lactobacilli through comparative genomics of 213 strains and associated genera.</title>
        <authorList>
            <person name="Sun Z."/>
            <person name="Harris H.M."/>
            <person name="McCann A."/>
            <person name="Guo C."/>
            <person name="Argimon S."/>
            <person name="Zhang W."/>
            <person name="Yang X."/>
            <person name="Jeffery I.B."/>
            <person name="Cooney J.C."/>
            <person name="Kagawa T.F."/>
            <person name="Liu W."/>
            <person name="Song Y."/>
            <person name="Salvetti E."/>
            <person name="Wrobel A."/>
            <person name="Rasinkangas P."/>
            <person name="Parkhill J."/>
            <person name="Rea M.C."/>
            <person name="O'Sullivan O."/>
            <person name="Ritari J."/>
            <person name="Douillard F.P."/>
            <person name="Paul Ross R."/>
            <person name="Yang R."/>
            <person name="Briner A.E."/>
            <person name="Felis G.E."/>
            <person name="de Vos W.M."/>
            <person name="Barrangou R."/>
            <person name="Klaenhammer T.R."/>
            <person name="Caufield P.W."/>
            <person name="Cui Y."/>
            <person name="Zhang H."/>
            <person name="O'Toole P.W."/>
        </authorList>
    </citation>
    <scope>NUCLEOTIDE SEQUENCE [LARGE SCALE GENOMIC DNA]</scope>
    <source>
        <strain evidence="1 2">JCM 15530</strain>
    </source>
</reference>
<dbReference type="NCBIfam" id="TIGR01484">
    <property type="entry name" value="HAD-SF-IIB"/>
    <property type="match status" value="1"/>
</dbReference>
<dbReference type="GO" id="GO:0005829">
    <property type="term" value="C:cytosol"/>
    <property type="evidence" value="ECO:0007669"/>
    <property type="project" value="TreeGrafter"/>
</dbReference>
<dbReference type="Proteomes" id="UP000050911">
    <property type="component" value="Unassembled WGS sequence"/>
</dbReference>
<keyword evidence="1" id="KW-0378">Hydrolase</keyword>
<dbReference type="GO" id="GO:0000287">
    <property type="term" value="F:magnesium ion binding"/>
    <property type="evidence" value="ECO:0007669"/>
    <property type="project" value="TreeGrafter"/>
</dbReference>
<comment type="caution">
    <text evidence="1">The sequence shown here is derived from an EMBL/GenBank/DDBJ whole genome shotgun (WGS) entry which is preliminary data.</text>
</comment>
<dbReference type="Pfam" id="PF08282">
    <property type="entry name" value="Hydrolase_3"/>
    <property type="match status" value="1"/>
</dbReference>
<dbReference type="PATRIC" id="fig|1302272.5.peg.234"/>
<dbReference type="RefSeq" id="WP_056941694.1">
    <property type="nucleotide sequence ID" value="NZ_AZCX01000001.1"/>
</dbReference>
<dbReference type="InterPro" id="IPR000150">
    <property type="entry name" value="Cof"/>
</dbReference>
<dbReference type="AlphaFoldDB" id="A0A0R1I054"/>
<dbReference type="SFLD" id="SFLDS00003">
    <property type="entry name" value="Haloacid_Dehalogenase"/>
    <property type="match status" value="1"/>
</dbReference>
<dbReference type="SUPFAM" id="SSF56784">
    <property type="entry name" value="HAD-like"/>
    <property type="match status" value="1"/>
</dbReference>
<dbReference type="PANTHER" id="PTHR10000">
    <property type="entry name" value="PHOSPHOSERINE PHOSPHATASE"/>
    <property type="match status" value="1"/>
</dbReference>
<dbReference type="InterPro" id="IPR036412">
    <property type="entry name" value="HAD-like_sf"/>
</dbReference>
<protein>
    <submittedName>
        <fullName evidence="1">HAD superfamily hydrolase</fullName>
    </submittedName>
</protein>
<proteinExistence type="predicted"/>
<keyword evidence="2" id="KW-1185">Reference proteome</keyword>
<sequence length="270" mass="30044">MNRKLIAIDLDGTTLNNQARLSQKTIDTIGRASKAGHIVSIVTGRPNRISQSIYDQLHLETPMINFNGGLGHLPHRYWSKEYQHTFSRDIVFEILRNRSSLGVEMIAAEGKNLFLAQQDHPVAVGFFPTNLKSTEILNTRTLTTNPTSLTIAVRQDRQRALIQYINDQFGEFVDVAPWGGPNSVVEIGVKGIQKAVGVDFLAHHYGIERENVLAFGDEHNDNEMIEYAGWGVAMANATDHLKGLANDVTPETNDEDGLADYLTTYLKLAE</sequence>
<dbReference type="GO" id="GO:0016791">
    <property type="term" value="F:phosphatase activity"/>
    <property type="evidence" value="ECO:0007669"/>
    <property type="project" value="TreeGrafter"/>
</dbReference>
<gene>
    <name evidence="1" type="ORF">FC96_GL000237</name>
</gene>
<evidence type="ECO:0000313" key="2">
    <source>
        <dbReference type="Proteomes" id="UP000050911"/>
    </source>
</evidence>
<dbReference type="EMBL" id="AZCX01000001">
    <property type="protein sequence ID" value="KRK49313.1"/>
    <property type="molecule type" value="Genomic_DNA"/>
</dbReference>
<dbReference type="PANTHER" id="PTHR10000:SF23">
    <property type="entry name" value="5-AMINO-6-(5-PHOSPHO-D-RIBITYLAMINO)URACIL PHOSPHATASE YITU"/>
    <property type="match status" value="1"/>
</dbReference>
<accession>A0A0R1I054</accession>
<dbReference type="OrthoDB" id="9781413at2"/>
<dbReference type="STRING" id="1302272.FC96_GL000237"/>